<comment type="caution">
    <text evidence="8">The sequence shown here is derived from an EMBL/GenBank/DDBJ whole genome shotgun (WGS) entry which is preliminary data.</text>
</comment>
<dbReference type="InterPro" id="IPR036736">
    <property type="entry name" value="ACP-like_sf"/>
</dbReference>
<dbReference type="GO" id="GO:0043041">
    <property type="term" value="P:amino acid activation for nonribosomal peptide biosynthetic process"/>
    <property type="evidence" value="ECO:0007669"/>
    <property type="project" value="TreeGrafter"/>
</dbReference>
<dbReference type="NCBIfam" id="TIGR01746">
    <property type="entry name" value="Thioester-redct"/>
    <property type="match status" value="1"/>
</dbReference>
<keyword evidence="3" id="KW-0597">Phosphoprotein</keyword>
<dbReference type="PROSITE" id="PS00455">
    <property type="entry name" value="AMP_BINDING"/>
    <property type="match status" value="2"/>
</dbReference>
<dbReference type="InterPro" id="IPR020806">
    <property type="entry name" value="PKS_PP-bd"/>
</dbReference>
<name>A0A7Z7N7M4_9MYCO</name>
<dbReference type="PROSITE" id="PS50075">
    <property type="entry name" value="CARRIER"/>
    <property type="match status" value="2"/>
</dbReference>
<comment type="cofactor">
    <cofactor evidence="1">
        <name>pantetheine 4'-phosphate</name>
        <dbReference type="ChEBI" id="CHEBI:47942"/>
    </cofactor>
</comment>
<dbReference type="EMBL" id="OCTY01000002">
    <property type="protein sequence ID" value="SOJ52752.1"/>
    <property type="molecule type" value="Genomic_DNA"/>
</dbReference>
<dbReference type="SUPFAM" id="SSF51735">
    <property type="entry name" value="NAD(P)-binding Rossmann-fold domains"/>
    <property type="match status" value="1"/>
</dbReference>
<dbReference type="CDD" id="cd19540">
    <property type="entry name" value="LCL_NRPS-like"/>
    <property type="match status" value="1"/>
</dbReference>
<evidence type="ECO:0000256" key="1">
    <source>
        <dbReference type="ARBA" id="ARBA00001957"/>
    </source>
</evidence>
<dbReference type="Gene3D" id="2.30.38.10">
    <property type="entry name" value="Luciferase, Domain 3"/>
    <property type="match status" value="2"/>
</dbReference>
<dbReference type="InterPro" id="IPR013217">
    <property type="entry name" value="Methyltransf_12"/>
</dbReference>
<dbReference type="SUPFAM" id="SSF52777">
    <property type="entry name" value="CoA-dependent acyltransferases"/>
    <property type="match status" value="2"/>
</dbReference>
<dbReference type="FunFam" id="1.10.1200.10:FF:000005">
    <property type="entry name" value="Nonribosomal peptide synthetase 1"/>
    <property type="match status" value="1"/>
</dbReference>
<proteinExistence type="predicted"/>
<dbReference type="Gene3D" id="3.30.559.10">
    <property type="entry name" value="Chloramphenicol acetyltransferase-like domain"/>
    <property type="match status" value="1"/>
</dbReference>
<dbReference type="UniPathway" id="UPA00011"/>
<dbReference type="CDD" id="cd12117">
    <property type="entry name" value="A_NRPS_Srf_like"/>
    <property type="match status" value="1"/>
</dbReference>
<keyword evidence="5" id="KW-0808">Transferase</keyword>
<reference evidence="8 9" key="1">
    <citation type="submission" date="2017-10" db="EMBL/GenBank/DDBJ databases">
        <authorList>
            <consortium name="Urmite Genomes"/>
        </authorList>
    </citation>
    <scope>NUCLEOTIDE SEQUENCE [LARGE SCALE GENOMIC DNA]</scope>
    <source>
        <strain evidence="8 9">FB-527</strain>
    </source>
</reference>
<keyword evidence="6" id="KW-0677">Repeat</keyword>
<dbReference type="Pfam" id="PF13193">
    <property type="entry name" value="AMP-binding_C"/>
    <property type="match status" value="2"/>
</dbReference>
<evidence type="ECO:0000259" key="7">
    <source>
        <dbReference type="PROSITE" id="PS50075"/>
    </source>
</evidence>
<dbReference type="NCBIfam" id="TIGR01733">
    <property type="entry name" value="AA-adenyl-dom"/>
    <property type="match status" value="2"/>
</dbReference>
<keyword evidence="2" id="KW-0596">Phosphopantetheine</keyword>
<dbReference type="GO" id="GO:0016740">
    <property type="term" value="F:transferase activity"/>
    <property type="evidence" value="ECO:0007669"/>
    <property type="project" value="UniProtKB-KW"/>
</dbReference>
<dbReference type="InterPro" id="IPR029063">
    <property type="entry name" value="SAM-dependent_MTases_sf"/>
</dbReference>
<dbReference type="CDD" id="cd02440">
    <property type="entry name" value="AdoMet_MTases"/>
    <property type="match status" value="1"/>
</dbReference>
<protein>
    <submittedName>
        <fullName evidence="8">Dimodular nonribosomal peptide synthase</fullName>
    </submittedName>
</protein>
<evidence type="ECO:0000256" key="6">
    <source>
        <dbReference type="ARBA" id="ARBA00022737"/>
    </source>
</evidence>
<dbReference type="Gene3D" id="3.40.50.150">
    <property type="entry name" value="Vaccinia Virus protein VP39"/>
    <property type="match status" value="1"/>
</dbReference>
<dbReference type="InterPro" id="IPR013120">
    <property type="entry name" value="FAR_NAD-bd"/>
</dbReference>
<dbReference type="Pfam" id="PF07993">
    <property type="entry name" value="NAD_binding_4"/>
    <property type="match status" value="1"/>
</dbReference>
<dbReference type="InterPro" id="IPR009081">
    <property type="entry name" value="PP-bd_ACP"/>
</dbReference>
<dbReference type="InterPro" id="IPR036291">
    <property type="entry name" value="NAD(P)-bd_dom_sf"/>
</dbReference>
<dbReference type="Pfam" id="PF00550">
    <property type="entry name" value="PP-binding"/>
    <property type="match status" value="2"/>
</dbReference>
<dbReference type="SUPFAM" id="SSF47336">
    <property type="entry name" value="ACP-like"/>
    <property type="match status" value="2"/>
</dbReference>
<dbReference type="InterPro" id="IPR020845">
    <property type="entry name" value="AMP-binding_CS"/>
</dbReference>
<dbReference type="Pfam" id="PF00668">
    <property type="entry name" value="Condensation"/>
    <property type="match status" value="1"/>
</dbReference>
<dbReference type="SMART" id="SM00823">
    <property type="entry name" value="PKS_PP"/>
    <property type="match status" value="2"/>
</dbReference>
<dbReference type="GO" id="GO:0031177">
    <property type="term" value="F:phosphopantetheine binding"/>
    <property type="evidence" value="ECO:0007669"/>
    <property type="project" value="InterPro"/>
</dbReference>
<dbReference type="PROSITE" id="PS00012">
    <property type="entry name" value="PHOSPHOPANTETHEINE"/>
    <property type="match status" value="2"/>
</dbReference>
<dbReference type="GO" id="GO:0009403">
    <property type="term" value="P:toxin biosynthetic process"/>
    <property type="evidence" value="ECO:0007669"/>
    <property type="project" value="UniProtKB-ARBA"/>
</dbReference>
<dbReference type="SUPFAM" id="SSF56801">
    <property type="entry name" value="Acetyl-CoA synthetase-like"/>
    <property type="match status" value="2"/>
</dbReference>
<dbReference type="Pfam" id="PF08242">
    <property type="entry name" value="Methyltransf_12"/>
    <property type="match status" value="1"/>
</dbReference>
<dbReference type="Gene3D" id="3.30.300.30">
    <property type="match status" value="3"/>
</dbReference>
<dbReference type="GO" id="GO:0008610">
    <property type="term" value="P:lipid biosynthetic process"/>
    <property type="evidence" value="ECO:0007669"/>
    <property type="project" value="UniProtKB-ARBA"/>
</dbReference>
<sequence>MSAKGVGGVANATLAELFEAQVRRRPDAAALIRDGSVISYRQLDCHANQVANSLISQGLTRESLVGVRCDRSPEFIIAILGVLKAGCAYVPLDPQAPPIRLSETLKRLSAGFVLTAREQSVPELGAGLRCWNVESRDRFSANPVAVPTHCEQLAYVMFTSGSTGVPKSIGVSHRAVASFAADPQWRNGAHARVLLHSPLHFDASTYEIWVPLLNGGAIVLSPAHLPTIAELGDTIRHDNVTALFMTAGYFATVAATNPAIFATVRELWTGGDIVSREAVRAVQKACPEVVLVHVYGPTETTTFATSYRIPEQLHNGGSVVPIGLGMADARLFVLDEGLSLAPIGVTGELYVGGLGLARGYVGAAGETASRFVADPFGSGSRLYRTGDRVRWNRLGQLEFVGRTDGQVKIRGHRVELAEVEALLAGHPDVGQAVVTAHEHPLHGKQLVAHVVPERTGQTRISKQEENEFVANWREVYGSLYGSTELHQNGFVGWNSSYNGQPIDVEEMREWLEAVVRRLGAFDPKRVLEIGVGSGLLLSRLARRCETYWGTDFSGEAIDSLSRWSAADNELAGRVQLRAQEADDSSGLPSESFDLVVINSVTQYFPSLEYLVRVMENALAALEPGGSLFVGDVRNLRLQRWFHADVRTYRGVDPADALTALVDGDVESETELLIDPEFFHRFAAAQACPVHVGVHLKRGYSVNEMTRYRYDTVLHKVSGAGLVRPAGGEGSVTLSWGASIWNLSGLCEYITDADPHELRITGIPNARLRDVLAAARNVEHNPEHIEAAFASCESVDPEDLYRIGEGFGYQTRVSWPRFGEMHLLEVVFTKGTQTANPMAATCIPAVVESGSLDGLTNFPLAVIKSLQLQSKLHDYLAERLPRYAIPSFIRLHSALPLTKNGKFDRRALAKLRIPLGDGGMPPQSEVEEQLCDLFSEVLGIPGVGIDGDFFKLGGDSLSAMRLVSRIRAVLNVQIPLQDIFDMPTVAQLADRLPCDSGPQPRLARRTLADTVPMSFGQERMWFLSKLEGPSSTYNIPMVKRLVGPLDVEALASALRNVVARHEPLRTVVDDTPEGLRQSIRDLDEFQVEVRETASDELLLLLQEEARRPFDISGELPIRATIHRLRSDEHVLCLLVHQIAFDGWSIDPLWADVEQAYAAHAEGVVLQRLPLPTRYADYTLWQRELIGDRSNLTARAQQHLHYWECALADAPKRVAFPHVEVDGPVNPLDGHMVRFKLSRDLHTGLVQLAQDNSVTLFMVLHAALALLLSRLSGELDVVIGTVVANRGDVRMHDLIGFFVNVLVLRCDISGDPTLQELLQRVKRADLQAYEHQDLPFDLLVDLLQPERSGAHTPFFQVVLTLQNAPRRELALPGIAVEELQASTGASQFDFTLSMTETSDHSGAPNGIEAVVEHRTSLFSHDDVARIVSRFVLVLQAFVENLQTRGSEIELLDPAERKVLLSDWNDTNITCGHKCWPELFEEQTRRAPHRVVITSADREISYHDLNEAANRLARELIALDVGPEDVVGVHLPRGIAFITAVIAVAKAGGAFLVLAQDLPRDRMGEICADVRPRVVISASREFPIGRVRVIELEDPDTIARISGRSAHNITDLERTYPLLPLHPAYVVYTSGSSGKPKGVIVTHEGLPSLATTQLDRWAVTEDSAILQFAAASFDGIVWEICGALLTGAALVVGEPHDMLSESRLARLVAECAVTHATFPPAMLSVLDPSKFRGLRALIASGDVVSAELVRRWAPGRLMLNGYGPTETTVCATLSEPLGSDVGGVVPIGRGMADARLFVLDERLKLVPVGVAGELYVGGLGLARGYVGAAGETASRFVADPFGSGSRLYRTGDRVRWNRLGQLEFVGRSDRQVKIRGHRVELAEVEGLLERHPDVAQAVVTAYQHRVHGKQLVAHVVPACAERTGASQLQARELREDLLVEAPRHLVPDRIVILDEMPVTAAGKIDRSRLPKPDVAGRTSLGGQVGHLLPRTPVERELFAIFKNALAVDDLSIEDSFFALGGNSLQLTKVAELISRALGVDVSVSLLFERQSVVEVARVIEQGAARESVQPRNIRRIKLDPEIRRTDQTFAAGALNRVLLTGSTGFLGRYLLREFLVATDTEVYCAVRAASEEHAVKRIALSLGELGPVPDEWRQRIIPVPCDLEKPLLGLDERAAGMLAGSLDAICHNGANVSTMPYADLFATNVLGTQEVLRLASLSPHAGVHFVSTAAITELLEPGEEFPTDALDVQAGDITDDGYVAGKRVAEDLIWQAHDRGVPGAIYRPSLICGPANAPLSGSDAEFWRLVRLMLQIRAVPDFFGDDSSVFNVVPVDQVARLIVRGMSSPKCFGQTFHLTSPDPLAFTTLFDIFREKGFVLEPLPYHVWRRRLVDQIAGNRETGSSNTLLLADSLTEFNRLGKLQFCHGNLVGFLVTDLSDDFFRISGGALAAESIAALGLSDECADFKRHVRVGMHSAACRPWCGESGEMR</sequence>
<dbReference type="PANTHER" id="PTHR45527:SF1">
    <property type="entry name" value="FATTY ACID SYNTHASE"/>
    <property type="match status" value="1"/>
</dbReference>
<dbReference type="InterPro" id="IPR000873">
    <property type="entry name" value="AMP-dep_synth/lig_dom"/>
</dbReference>
<dbReference type="Gene3D" id="3.40.50.720">
    <property type="entry name" value="NAD(P)-binding Rossmann-like Domain"/>
    <property type="match status" value="1"/>
</dbReference>
<dbReference type="InterPro" id="IPR045851">
    <property type="entry name" value="AMP-bd_C_sf"/>
</dbReference>
<evidence type="ECO:0000256" key="5">
    <source>
        <dbReference type="ARBA" id="ARBA00022679"/>
    </source>
</evidence>
<evidence type="ECO:0000256" key="2">
    <source>
        <dbReference type="ARBA" id="ARBA00022450"/>
    </source>
</evidence>
<dbReference type="GO" id="GO:0005737">
    <property type="term" value="C:cytoplasm"/>
    <property type="evidence" value="ECO:0007669"/>
    <property type="project" value="TreeGrafter"/>
</dbReference>
<keyword evidence="9" id="KW-1185">Reference proteome</keyword>
<feature type="domain" description="Carrier" evidence="7">
    <location>
        <begin position="1985"/>
        <end position="2060"/>
    </location>
</feature>
<evidence type="ECO:0000313" key="9">
    <source>
        <dbReference type="Proteomes" id="UP000554965"/>
    </source>
</evidence>
<dbReference type="Proteomes" id="UP000554965">
    <property type="component" value="Unassembled WGS sequence"/>
</dbReference>
<dbReference type="GO" id="GO:0016874">
    <property type="term" value="F:ligase activity"/>
    <property type="evidence" value="ECO:0007669"/>
    <property type="project" value="UniProtKB-KW"/>
</dbReference>
<dbReference type="InterPro" id="IPR010071">
    <property type="entry name" value="AA_adenyl_dom"/>
</dbReference>
<organism evidence="8 9">
    <name type="scientific">Mycobacterium simulans</name>
    <dbReference type="NCBI Taxonomy" id="627089"/>
    <lineage>
        <taxon>Bacteria</taxon>
        <taxon>Bacillati</taxon>
        <taxon>Actinomycetota</taxon>
        <taxon>Actinomycetes</taxon>
        <taxon>Mycobacteriales</taxon>
        <taxon>Mycobacteriaceae</taxon>
        <taxon>Mycobacterium</taxon>
    </lineage>
</organism>
<dbReference type="InterPro" id="IPR023213">
    <property type="entry name" value="CAT-like_dom_sf"/>
</dbReference>
<feature type="domain" description="Carrier" evidence="7">
    <location>
        <begin position="920"/>
        <end position="995"/>
    </location>
</feature>
<evidence type="ECO:0000313" key="8">
    <source>
        <dbReference type="EMBL" id="SOJ52752.1"/>
    </source>
</evidence>
<dbReference type="InterPro" id="IPR006162">
    <property type="entry name" value="Ppantetheine_attach_site"/>
</dbReference>
<gene>
    <name evidence="8" type="primary">dhbF_3</name>
    <name evidence="8" type="ORF">MSIMFB_00260</name>
</gene>
<dbReference type="InterPro" id="IPR001242">
    <property type="entry name" value="Condensation_dom"/>
</dbReference>
<dbReference type="InterPro" id="IPR010080">
    <property type="entry name" value="Thioester_reductase-like_dom"/>
</dbReference>
<dbReference type="Gene3D" id="3.30.559.30">
    <property type="entry name" value="Nonribosomal peptide synthetase, condensation domain"/>
    <property type="match status" value="1"/>
</dbReference>
<evidence type="ECO:0000256" key="4">
    <source>
        <dbReference type="ARBA" id="ARBA00022598"/>
    </source>
</evidence>
<dbReference type="Gene3D" id="1.10.1200.10">
    <property type="entry name" value="ACP-like"/>
    <property type="match status" value="2"/>
</dbReference>
<dbReference type="Pfam" id="PF00501">
    <property type="entry name" value="AMP-binding"/>
    <property type="match status" value="2"/>
</dbReference>
<keyword evidence="4" id="KW-0436">Ligase</keyword>
<dbReference type="SUPFAM" id="SSF53335">
    <property type="entry name" value="S-adenosyl-L-methionine-dependent methyltransferases"/>
    <property type="match status" value="1"/>
</dbReference>
<accession>A0A7Z7N7M4</accession>
<evidence type="ECO:0000256" key="3">
    <source>
        <dbReference type="ARBA" id="ARBA00022553"/>
    </source>
</evidence>
<dbReference type="InterPro" id="IPR025110">
    <property type="entry name" value="AMP-bd_C"/>
</dbReference>
<dbReference type="Gene3D" id="3.40.50.980">
    <property type="match status" value="4"/>
</dbReference>
<dbReference type="PANTHER" id="PTHR45527">
    <property type="entry name" value="NONRIBOSOMAL PEPTIDE SYNTHETASE"/>
    <property type="match status" value="1"/>
</dbReference>